<organism evidence="2 3">
    <name type="scientific">Acaulospora morrowiae</name>
    <dbReference type="NCBI Taxonomy" id="94023"/>
    <lineage>
        <taxon>Eukaryota</taxon>
        <taxon>Fungi</taxon>
        <taxon>Fungi incertae sedis</taxon>
        <taxon>Mucoromycota</taxon>
        <taxon>Glomeromycotina</taxon>
        <taxon>Glomeromycetes</taxon>
        <taxon>Diversisporales</taxon>
        <taxon>Acaulosporaceae</taxon>
        <taxon>Acaulospora</taxon>
    </lineage>
</organism>
<dbReference type="AlphaFoldDB" id="A0A9N8ZI62"/>
<dbReference type="EMBL" id="CAJVPV010001408">
    <property type="protein sequence ID" value="CAG8496546.1"/>
    <property type="molecule type" value="Genomic_DNA"/>
</dbReference>
<evidence type="ECO:0000313" key="3">
    <source>
        <dbReference type="Proteomes" id="UP000789342"/>
    </source>
</evidence>
<dbReference type="GO" id="GO:0007166">
    <property type="term" value="P:cell surface receptor signaling pathway"/>
    <property type="evidence" value="ECO:0007669"/>
    <property type="project" value="InterPro"/>
</dbReference>
<dbReference type="Proteomes" id="UP000789342">
    <property type="component" value="Unassembled WGS sequence"/>
</dbReference>
<protein>
    <submittedName>
        <fullName evidence="2">4637_t:CDS:1</fullName>
    </submittedName>
</protein>
<comment type="caution">
    <text evidence="2">The sequence shown here is derived from an EMBL/GenBank/DDBJ whole genome shotgun (WGS) entry which is preliminary data.</text>
</comment>
<proteinExistence type="predicted"/>
<sequence>MSKEISLKSFVTIVDEIHQAYKKMRDLYEFAEYNRQVCNALIHRVDSVEFKLRDMLRIRMNEDDESYKNMKFYKKKQFYIQENHFTTREFYSHESYLTMQQLLNNIYDMEKFIDELSHLRTYFTGKSIETTFYELTKEFDMYVKALNIKIDVDANSESVSLTMDIKSFEKNKLNNNKVKQSDENNPVSTIKQDSLASSLGQSNVKENFYPAEQDFLDNCLRITYDTKINDQKKVNIPGLEVYCEVEGNRQSDVELLELLRLHEEEIFNILPTSAIGIGITFVKSYQEPSIILYVNILSELSEQTIENFFEILQRPPEDIVICQLFDEDKPNNSAERRENKGNENDPNEVKEYNKDNEGATNESQKVIYASANVHITSNNNSDQFGQAAYIQFKLKMQRLKSTNDELKSLKFEIFDIIFSGGEMLSSKISNLKGEGYYPIKAEVILEPKQDLSPKILSRLITSINLNSPSGEMNVIQNRIETKNVGTTAGVNGINPNLTVNSNKEITINEKVSSVRITNPNLGFPNILWEHDLRNEERRLPNYSEAPVHTACIGYKDVKKFEVRATLTLEYNDHFISGLIKIIPFRRVIKLPKRLRFSFSIIIAENQIQNIFRKNGPVYHCNPEALQANQDNIFEDLSENDLANNGIVSSQNIKNLNLKKQ</sequence>
<reference evidence="2" key="1">
    <citation type="submission" date="2021-06" db="EMBL/GenBank/DDBJ databases">
        <authorList>
            <person name="Kallberg Y."/>
            <person name="Tangrot J."/>
            <person name="Rosling A."/>
        </authorList>
    </citation>
    <scope>NUCLEOTIDE SEQUENCE</scope>
    <source>
        <strain evidence="2">CL551</strain>
    </source>
</reference>
<dbReference type="Gene3D" id="1.20.930.20">
    <property type="entry name" value="Adaptor protein Cbl, N-terminal domain"/>
    <property type="match status" value="1"/>
</dbReference>
<accession>A0A9N8ZI62</accession>
<feature type="region of interest" description="Disordered" evidence="1">
    <location>
        <begin position="330"/>
        <end position="357"/>
    </location>
</feature>
<dbReference type="InterPro" id="IPR059179">
    <property type="entry name" value="MLKL-like_MCAfunc"/>
</dbReference>
<evidence type="ECO:0000313" key="2">
    <source>
        <dbReference type="EMBL" id="CAG8496546.1"/>
    </source>
</evidence>
<evidence type="ECO:0000256" key="1">
    <source>
        <dbReference type="SAM" id="MobiDB-lite"/>
    </source>
</evidence>
<dbReference type="InterPro" id="IPR036537">
    <property type="entry name" value="Adaptor_Cbl_N_dom_sf"/>
</dbReference>
<gene>
    <name evidence="2" type="ORF">AMORRO_LOCUS3041</name>
</gene>
<name>A0A9N8ZI62_9GLOM</name>
<dbReference type="CDD" id="cd21037">
    <property type="entry name" value="MLKL_NTD"/>
    <property type="match status" value="1"/>
</dbReference>
<keyword evidence="3" id="KW-1185">Reference proteome</keyword>